<dbReference type="InterPro" id="IPR036770">
    <property type="entry name" value="Ankyrin_rpt-contain_sf"/>
</dbReference>
<keyword evidence="1" id="KW-0677">Repeat</keyword>
<name>A0ABQ7GX55_DUNSA</name>
<dbReference type="InterPro" id="IPR002110">
    <property type="entry name" value="Ankyrin_rpt"/>
</dbReference>
<evidence type="ECO:0000256" key="3">
    <source>
        <dbReference type="PROSITE-ProRule" id="PRU00023"/>
    </source>
</evidence>
<dbReference type="Proteomes" id="UP000815325">
    <property type="component" value="Unassembled WGS sequence"/>
</dbReference>
<dbReference type="Gene3D" id="1.25.40.20">
    <property type="entry name" value="Ankyrin repeat-containing domain"/>
    <property type="match status" value="3"/>
</dbReference>
<dbReference type="PANTHER" id="PTHR24173:SF83">
    <property type="entry name" value="SOCS BOX DOMAIN-CONTAINING PROTEIN"/>
    <property type="match status" value="1"/>
</dbReference>
<gene>
    <name evidence="4" type="ORF">DUNSADRAFT_1416</name>
</gene>
<dbReference type="Pfam" id="PF12796">
    <property type="entry name" value="Ank_2"/>
    <property type="match status" value="1"/>
</dbReference>
<comment type="caution">
    <text evidence="4">The sequence shown here is derived from an EMBL/GenBank/DDBJ whole genome shotgun (WGS) entry which is preliminary data.</text>
</comment>
<sequence length="175" mass="18897">MAPKNSRAQAWADMYEACKAPSMSDSSTEAVIQRCLEIGANVNWYTQEEKDTALHAASACGSRHIVQVLLEKGALTEKANADGVTPLHVASRDGHVNIMRLLLAKGAVVDSENKWDGTPLHDACEYGHPDAVKVLLDQGADIEKEDGYKKTPLLYACEEGDTNCGGPPGLWRCSD</sequence>
<evidence type="ECO:0000256" key="2">
    <source>
        <dbReference type="ARBA" id="ARBA00023043"/>
    </source>
</evidence>
<evidence type="ECO:0000313" key="4">
    <source>
        <dbReference type="EMBL" id="KAF5839189.1"/>
    </source>
</evidence>
<dbReference type="EMBL" id="MU069552">
    <property type="protein sequence ID" value="KAF5839189.1"/>
    <property type="molecule type" value="Genomic_DNA"/>
</dbReference>
<evidence type="ECO:0000256" key="1">
    <source>
        <dbReference type="ARBA" id="ARBA00022737"/>
    </source>
</evidence>
<dbReference type="SMART" id="SM00248">
    <property type="entry name" value="ANK"/>
    <property type="match status" value="3"/>
</dbReference>
<protein>
    <submittedName>
        <fullName evidence="4">Ankyrin repeat-containing domain protein</fullName>
    </submittedName>
</protein>
<dbReference type="PROSITE" id="PS50297">
    <property type="entry name" value="ANK_REP_REGION"/>
    <property type="match status" value="3"/>
</dbReference>
<keyword evidence="2 3" id="KW-0040">ANK repeat</keyword>
<feature type="repeat" description="ANK" evidence="3">
    <location>
        <begin position="82"/>
        <end position="114"/>
    </location>
</feature>
<proteinExistence type="predicted"/>
<dbReference type="PROSITE" id="PS50088">
    <property type="entry name" value="ANK_REPEAT"/>
    <property type="match status" value="3"/>
</dbReference>
<dbReference type="SUPFAM" id="SSF48403">
    <property type="entry name" value="Ankyrin repeat"/>
    <property type="match status" value="1"/>
</dbReference>
<keyword evidence="5" id="KW-1185">Reference proteome</keyword>
<dbReference type="Pfam" id="PF13637">
    <property type="entry name" value="Ank_4"/>
    <property type="match status" value="1"/>
</dbReference>
<feature type="repeat" description="ANK" evidence="3">
    <location>
        <begin position="115"/>
        <end position="147"/>
    </location>
</feature>
<accession>A0ABQ7GX55</accession>
<feature type="repeat" description="ANK" evidence="3">
    <location>
        <begin position="49"/>
        <end position="81"/>
    </location>
</feature>
<dbReference type="PANTHER" id="PTHR24173">
    <property type="entry name" value="ANKYRIN REPEAT CONTAINING"/>
    <property type="match status" value="1"/>
</dbReference>
<dbReference type="PRINTS" id="PR01415">
    <property type="entry name" value="ANKYRIN"/>
</dbReference>
<organism evidence="4 5">
    <name type="scientific">Dunaliella salina</name>
    <name type="common">Green alga</name>
    <name type="synonym">Protococcus salinus</name>
    <dbReference type="NCBI Taxonomy" id="3046"/>
    <lineage>
        <taxon>Eukaryota</taxon>
        <taxon>Viridiplantae</taxon>
        <taxon>Chlorophyta</taxon>
        <taxon>core chlorophytes</taxon>
        <taxon>Chlorophyceae</taxon>
        <taxon>CS clade</taxon>
        <taxon>Chlamydomonadales</taxon>
        <taxon>Dunaliellaceae</taxon>
        <taxon>Dunaliella</taxon>
    </lineage>
</organism>
<evidence type="ECO:0000313" key="5">
    <source>
        <dbReference type="Proteomes" id="UP000815325"/>
    </source>
</evidence>
<reference evidence="4" key="1">
    <citation type="submission" date="2017-08" db="EMBL/GenBank/DDBJ databases">
        <authorList>
            <person name="Polle J.E."/>
            <person name="Barry K."/>
            <person name="Cushman J."/>
            <person name="Schmutz J."/>
            <person name="Tran D."/>
            <person name="Hathwaick L.T."/>
            <person name="Yim W.C."/>
            <person name="Jenkins J."/>
            <person name="Mckie-Krisberg Z.M."/>
            <person name="Prochnik S."/>
            <person name="Lindquist E."/>
            <person name="Dockter R.B."/>
            <person name="Adam C."/>
            <person name="Molina H."/>
            <person name="Bunkerborg J."/>
            <person name="Jin E."/>
            <person name="Buchheim M."/>
            <person name="Magnuson J."/>
        </authorList>
    </citation>
    <scope>NUCLEOTIDE SEQUENCE</scope>
    <source>
        <strain evidence="4">CCAP 19/18</strain>
    </source>
</reference>